<keyword evidence="6" id="KW-0653">Protein transport</keyword>
<proteinExistence type="inferred from homology"/>
<evidence type="ECO:0000256" key="3">
    <source>
        <dbReference type="ARBA" id="ARBA00022692"/>
    </source>
</evidence>
<sequence>MKMLAYFQQGGPVMYFILLLSIYGLGIIIERFYFFYRASFNYRSFMLDIKRMIMNKEVEHALMLLRRTPGPLGAIMSQSLNLVTSGTSDLRSRINEIGAYEVQKSEGNLKHLAVIGNITPLLGLLGTVTGMITAFSTISLKGANNPTIVAGGISEALITTAYGLIVAIPAVFAYNYLSSRYENIVLETERAAAEFVDFIEKGMK</sequence>
<feature type="transmembrane region" description="Helical" evidence="7">
    <location>
        <begin position="156"/>
        <end position="177"/>
    </location>
</feature>
<protein>
    <recommendedName>
        <fullName evidence="8">MotA/TolQ/ExbB proton channel domain-containing protein</fullName>
    </recommendedName>
</protein>
<evidence type="ECO:0000256" key="7">
    <source>
        <dbReference type="SAM" id="Phobius"/>
    </source>
</evidence>
<comment type="caution">
    <text evidence="9">The sequence shown here is derived from an EMBL/GenBank/DDBJ whole genome shotgun (WGS) entry which is preliminary data.</text>
</comment>
<accession>A0A1F7WUC4</accession>
<dbReference type="AlphaFoldDB" id="A0A1F7WUC4"/>
<feature type="transmembrane region" description="Helical" evidence="7">
    <location>
        <begin position="12"/>
        <end position="36"/>
    </location>
</feature>
<feature type="domain" description="MotA/TolQ/ExbB proton channel" evidence="8">
    <location>
        <begin position="73"/>
        <end position="189"/>
    </location>
</feature>
<keyword evidence="5 7" id="KW-0472">Membrane</keyword>
<evidence type="ECO:0000256" key="2">
    <source>
        <dbReference type="ARBA" id="ARBA00022475"/>
    </source>
</evidence>
<dbReference type="InterPro" id="IPR002898">
    <property type="entry name" value="MotA_ExbB_proton_chnl"/>
</dbReference>
<evidence type="ECO:0000256" key="6">
    <source>
        <dbReference type="RuleBase" id="RU004057"/>
    </source>
</evidence>
<keyword evidence="4 7" id="KW-1133">Transmembrane helix</keyword>
<evidence type="ECO:0000256" key="1">
    <source>
        <dbReference type="ARBA" id="ARBA00004651"/>
    </source>
</evidence>
<dbReference type="GO" id="GO:0017038">
    <property type="term" value="P:protein import"/>
    <property type="evidence" value="ECO:0007669"/>
    <property type="project" value="TreeGrafter"/>
</dbReference>
<organism evidence="9 10">
    <name type="scientific">Candidatus Wallbacteria bacterium GWC2_49_35</name>
    <dbReference type="NCBI Taxonomy" id="1817813"/>
    <lineage>
        <taxon>Bacteria</taxon>
        <taxon>Candidatus Walliibacteriota</taxon>
    </lineage>
</organism>
<evidence type="ECO:0000256" key="4">
    <source>
        <dbReference type="ARBA" id="ARBA00022989"/>
    </source>
</evidence>
<comment type="similarity">
    <text evidence="6">Belongs to the exbB/tolQ family.</text>
</comment>
<dbReference type="STRING" id="1817813.A2008_07960"/>
<evidence type="ECO:0000313" key="9">
    <source>
        <dbReference type="EMBL" id="OGM06227.1"/>
    </source>
</evidence>
<feature type="transmembrane region" description="Helical" evidence="7">
    <location>
        <begin position="112"/>
        <end position="136"/>
    </location>
</feature>
<dbReference type="EMBL" id="MGFH01000075">
    <property type="protein sequence ID" value="OGM06227.1"/>
    <property type="molecule type" value="Genomic_DNA"/>
</dbReference>
<name>A0A1F7WUC4_9BACT</name>
<evidence type="ECO:0000259" key="8">
    <source>
        <dbReference type="Pfam" id="PF01618"/>
    </source>
</evidence>
<keyword evidence="6" id="KW-0813">Transport</keyword>
<dbReference type="InterPro" id="IPR050790">
    <property type="entry name" value="ExbB/TolQ_transport"/>
</dbReference>
<keyword evidence="3 7" id="KW-0812">Transmembrane</keyword>
<dbReference type="Proteomes" id="UP000178735">
    <property type="component" value="Unassembled WGS sequence"/>
</dbReference>
<dbReference type="PANTHER" id="PTHR30625:SF11">
    <property type="entry name" value="MOTA_TOLQ_EXBB PROTON CHANNEL DOMAIN-CONTAINING PROTEIN"/>
    <property type="match status" value="1"/>
</dbReference>
<dbReference type="Pfam" id="PF01618">
    <property type="entry name" value="MotA_ExbB"/>
    <property type="match status" value="1"/>
</dbReference>
<reference evidence="9 10" key="1">
    <citation type="journal article" date="2016" name="Nat. Commun.">
        <title>Thousands of microbial genomes shed light on interconnected biogeochemical processes in an aquifer system.</title>
        <authorList>
            <person name="Anantharaman K."/>
            <person name="Brown C.T."/>
            <person name="Hug L.A."/>
            <person name="Sharon I."/>
            <person name="Castelle C.J."/>
            <person name="Probst A.J."/>
            <person name="Thomas B.C."/>
            <person name="Singh A."/>
            <person name="Wilkins M.J."/>
            <person name="Karaoz U."/>
            <person name="Brodie E.L."/>
            <person name="Williams K.H."/>
            <person name="Hubbard S.S."/>
            <person name="Banfield J.F."/>
        </authorList>
    </citation>
    <scope>NUCLEOTIDE SEQUENCE [LARGE SCALE GENOMIC DNA]</scope>
</reference>
<evidence type="ECO:0000313" key="10">
    <source>
        <dbReference type="Proteomes" id="UP000178735"/>
    </source>
</evidence>
<comment type="subcellular location">
    <subcellularLocation>
        <location evidence="1">Cell membrane</location>
        <topology evidence="1">Multi-pass membrane protein</topology>
    </subcellularLocation>
    <subcellularLocation>
        <location evidence="6">Membrane</location>
        <topology evidence="6">Multi-pass membrane protein</topology>
    </subcellularLocation>
</comment>
<keyword evidence="2" id="KW-1003">Cell membrane</keyword>
<evidence type="ECO:0000256" key="5">
    <source>
        <dbReference type="ARBA" id="ARBA00023136"/>
    </source>
</evidence>
<dbReference type="PANTHER" id="PTHR30625">
    <property type="entry name" value="PROTEIN TOLQ"/>
    <property type="match status" value="1"/>
</dbReference>
<gene>
    <name evidence="9" type="ORF">A2008_07960</name>
</gene>
<dbReference type="GO" id="GO:0005886">
    <property type="term" value="C:plasma membrane"/>
    <property type="evidence" value="ECO:0007669"/>
    <property type="project" value="UniProtKB-SubCell"/>
</dbReference>